<evidence type="ECO:0000313" key="1">
    <source>
        <dbReference type="EMBL" id="NIJ52645.1"/>
    </source>
</evidence>
<evidence type="ECO:0000313" key="2">
    <source>
        <dbReference type="Proteomes" id="UP001179181"/>
    </source>
</evidence>
<dbReference type="EMBL" id="JAASQJ010000002">
    <property type="protein sequence ID" value="NIJ52645.1"/>
    <property type="molecule type" value="Genomic_DNA"/>
</dbReference>
<organism evidence="1 2">
    <name type="scientific">Dyadobacter arcticus</name>
    <dbReference type="NCBI Taxonomy" id="1078754"/>
    <lineage>
        <taxon>Bacteria</taxon>
        <taxon>Pseudomonadati</taxon>
        <taxon>Bacteroidota</taxon>
        <taxon>Cytophagia</taxon>
        <taxon>Cytophagales</taxon>
        <taxon>Spirosomataceae</taxon>
        <taxon>Dyadobacter</taxon>
    </lineage>
</organism>
<name>A0ABX0ULU4_9BACT</name>
<protein>
    <submittedName>
        <fullName evidence="1">Uncharacterized protein</fullName>
    </submittedName>
</protein>
<reference evidence="1 2" key="1">
    <citation type="submission" date="2020-03" db="EMBL/GenBank/DDBJ databases">
        <title>Genomic Encyclopedia of Type Strains, Phase IV (KMG-IV): sequencing the most valuable type-strain genomes for metagenomic binning, comparative biology and taxonomic classification.</title>
        <authorList>
            <person name="Goeker M."/>
        </authorList>
    </citation>
    <scope>NUCLEOTIDE SEQUENCE [LARGE SCALE GENOMIC DNA]</scope>
    <source>
        <strain evidence="1 2">DSM 102865</strain>
    </source>
</reference>
<keyword evidence="2" id="KW-1185">Reference proteome</keyword>
<comment type="caution">
    <text evidence="1">The sequence shown here is derived from an EMBL/GenBank/DDBJ whole genome shotgun (WGS) entry which is preliminary data.</text>
</comment>
<sequence>MSFRPVTSQQAINKPSPEIVRKPLIVKKIFYIKKITRMLSVSIGKSVHHLIIFDLPSYKANVGTIIFVSKILHS</sequence>
<accession>A0ABX0ULU4</accession>
<proteinExistence type="predicted"/>
<gene>
    <name evidence="1" type="ORF">FHS68_001815</name>
</gene>
<dbReference type="Proteomes" id="UP001179181">
    <property type="component" value="Unassembled WGS sequence"/>
</dbReference>